<sequence>MNRVLVLLGSLVFGLCLLAAPVKAGEIKINGSTTVLPVSQVVSEAFMEDNPGFNFSISGGGSGNGIAALIDGTTDIAQTSRWIRDSEVERAVENGIYPVPFVIAYDSIIPVVHPDNPVDELSLEELRKIYNGDITNWSEVGGTDRDITIISRDSDSGTYVVWSDEVLKGDRLTPRAQMLASNGAIVQTVQDNRHAIGYIGLGYLTDRLKSVKVDGVMPTSTTTASGEYPVSRSLWLITNNWPSGDVLRFINYIQHPDNAELIEEGGYVPIW</sequence>
<dbReference type="PANTHER" id="PTHR30570">
    <property type="entry name" value="PERIPLASMIC PHOSPHATE BINDING COMPONENT OF PHOSPHATE ABC TRANSPORTER"/>
    <property type="match status" value="1"/>
</dbReference>
<keyword evidence="7" id="KW-1185">Reference proteome</keyword>
<evidence type="ECO:0000256" key="2">
    <source>
        <dbReference type="ARBA" id="ARBA00022448"/>
    </source>
</evidence>
<dbReference type="Proteomes" id="UP000005496">
    <property type="component" value="Unassembled WGS sequence"/>
</dbReference>
<dbReference type="Pfam" id="PF12849">
    <property type="entry name" value="PBP_like_2"/>
    <property type="match status" value="1"/>
</dbReference>
<organism evidence="6 7">
    <name type="scientific">Desulfonatronospira thiodismutans ASO3-1</name>
    <dbReference type="NCBI Taxonomy" id="555779"/>
    <lineage>
        <taxon>Bacteria</taxon>
        <taxon>Pseudomonadati</taxon>
        <taxon>Thermodesulfobacteriota</taxon>
        <taxon>Desulfovibrionia</taxon>
        <taxon>Desulfovibrionales</taxon>
        <taxon>Desulfonatronovibrionaceae</taxon>
        <taxon>Desulfonatronospira</taxon>
    </lineage>
</organism>
<dbReference type="eggNOG" id="COG0226">
    <property type="taxonomic scope" value="Bacteria"/>
</dbReference>
<feature type="signal peptide" evidence="4">
    <location>
        <begin position="1"/>
        <end position="24"/>
    </location>
</feature>
<name>D6SMD5_9BACT</name>
<dbReference type="OrthoDB" id="9783488at2"/>
<feature type="domain" description="PBP" evidence="5">
    <location>
        <begin position="24"/>
        <end position="253"/>
    </location>
</feature>
<keyword evidence="2 4" id="KW-0813">Transport</keyword>
<evidence type="ECO:0000256" key="4">
    <source>
        <dbReference type="RuleBase" id="RU367119"/>
    </source>
</evidence>
<dbReference type="Gene3D" id="3.40.190.10">
    <property type="entry name" value="Periplasmic binding protein-like II"/>
    <property type="match status" value="2"/>
</dbReference>
<comment type="function">
    <text evidence="4">Involved in the system for phosphate transport across the cytoplasmic membrane.</text>
</comment>
<keyword evidence="4" id="KW-0592">Phosphate transport</keyword>
<evidence type="ECO:0000313" key="7">
    <source>
        <dbReference type="Proteomes" id="UP000005496"/>
    </source>
</evidence>
<dbReference type="InterPro" id="IPR024370">
    <property type="entry name" value="PBP_domain"/>
</dbReference>
<dbReference type="CDD" id="cd13566">
    <property type="entry name" value="PBP2_phosphate"/>
    <property type="match status" value="1"/>
</dbReference>
<keyword evidence="3 4" id="KW-0732">Signal</keyword>
<dbReference type="AlphaFoldDB" id="D6SMD5"/>
<feature type="chain" id="PRO_5027142280" description="Phosphate-binding protein" evidence="4">
    <location>
        <begin position="25"/>
        <end position="271"/>
    </location>
</feature>
<protein>
    <recommendedName>
        <fullName evidence="4">Phosphate-binding protein</fullName>
    </recommendedName>
</protein>
<dbReference type="SUPFAM" id="SSF53850">
    <property type="entry name" value="Periplasmic binding protein-like II"/>
    <property type="match status" value="1"/>
</dbReference>
<dbReference type="EMBL" id="ACJN02000001">
    <property type="protein sequence ID" value="EFI35846.1"/>
    <property type="molecule type" value="Genomic_DNA"/>
</dbReference>
<evidence type="ECO:0000259" key="5">
    <source>
        <dbReference type="Pfam" id="PF12849"/>
    </source>
</evidence>
<gene>
    <name evidence="6" type="ORF">Dthio_PD3284</name>
</gene>
<proteinExistence type="inferred from homology"/>
<comment type="caution">
    <text evidence="6">The sequence shown here is derived from an EMBL/GenBank/DDBJ whole genome shotgun (WGS) entry which is preliminary data.</text>
</comment>
<dbReference type="GO" id="GO:0042301">
    <property type="term" value="F:phosphate ion binding"/>
    <property type="evidence" value="ECO:0007669"/>
    <property type="project" value="UniProtKB-UniRule"/>
</dbReference>
<evidence type="ECO:0000313" key="6">
    <source>
        <dbReference type="EMBL" id="EFI35846.1"/>
    </source>
</evidence>
<dbReference type="InterPro" id="IPR011862">
    <property type="entry name" value="Phos-bd"/>
</dbReference>
<comment type="similarity">
    <text evidence="1 4">Belongs to the PstS family.</text>
</comment>
<reference evidence="6" key="1">
    <citation type="submission" date="2010-05" db="EMBL/GenBank/DDBJ databases">
        <title>The draft genome of Desulfonatronospira thiodismutans ASO3-1.</title>
        <authorList>
            <consortium name="US DOE Joint Genome Institute (JGI-PGF)"/>
            <person name="Lucas S."/>
            <person name="Copeland A."/>
            <person name="Lapidus A."/>
            <person name="Cheng J.-F."/>
            <person name="Bruce D."/>
            <person name="Goodwin L."/>
            <person name="Pitluck S."/>
            <person name="Chertkov O."/>
            <person name="Brettin T."/>
            <person name="Detter J.C."/>
            <person name="Han C."/>
            <person name="Land M.L."/>
            <person name="Hauser L."/>
            <person name="Kyrpides N."/>
            <person name="Mikhailova N."/>
            <person name="Muyzer G."/>
            <person name="Woyke T."/>
        </authorList>
    </citation>
    <scope>NUCLEOTIDE SEQUENCE [LARGE SCALE GENOMIC DNA]</scope>
    <source>
        <strain evidence="6">ASO3-1</strain>
    </source>
</reference>
<dbReference type="InterPro" id="IPR050811">
    <property type="entry name" value="Phosphate_ABC_transporter"/>
</dbReference>
<dbReference type="NCBIfam" id="TIGR02136">
    <property type="entry name" value="ptsS_2"/>
    <property type="match status" value="1"/>
</dbReference>
<dbReference type="RefSeq" id="WP_008868975.1">
    <property type="nucleotide sequence ID" value="NZ_ACJN02000001.1"/>
</dbReference>
<dbReference type="GO" id="GO:0006817">
    <property type="term" value="P:phosphate ion transport"/>
    <property type="evidence" value="ECO:0007669"/>
    <property type="project" value="UniProtKB-UniRule"/>
</dbReference>
<dbReference type="PANTHER" id="PTHR30570:SF1">
    <property type="entry name" value="PHOSPHATE-BINDING PROTEIN PSTS"/>
    <property type="match status" value="1"/>
</dbReference>
<accession>D6SMD5</accession>
<evidence type="ECO:0000256" key="3">
    <source>
        <dbReference type="ARBA" id="ARBA00022729"/>
    </source>
</evidence>
<evidence type="ECO:0000256" key="1">
    <source>
        <dbReference type="ARBA" id="ARBA00008725"/>
    </source>
</evidence>